<dbReference type="EC" id="2.7.1.69" evidence="16"/>
<dbReference type="OrthoDB" id="92465at2"/>
<evidence type="ECO:0000256" key="5">
    <source>
        <dbReference type="ARBA" id="ARBA00022679"/>
    </source>
</evidence>
<accession>W6RZ98</accession>
<sequence length="621" mass="65702">MSYRELAVEIIKNVGGKENVLSLTNCATRLRFNLKDDSKANTDVLKNTKGVMGVVNKGGQYQVIIGSDVANVCKEINEVANLQDNTAASEEDNKNAVVKVLDTIAGIFTPIIPAITGAGMLKAVMALLVSFKVISTSSQTYSILNFMADAAFYFLPFLLANSAAKKFKCNAYMAMTLAAVLLHPNFAAMVDVAKTTGEGISFLGIPVTIATYSSSVIPIILGVWLMSFVEPLADKVSPKAIKFFTKPLITLVITGLATLIVLGPLGNICGNGISLGIEFLNKYANWLVPFIVGTFSPLLVMTGMHYGLIPIGINNIATAGFDTVVGPGMLGSNIAQGAAALAVACKTKNSELKQLATSAGITGVCGITEPAMYGVTLKLKRPLIGVMIGGGVSGLFLGIFGVGRYTSGSPGLLALPGYIGTDGFRNIIFACIGAAIAFVVSFLVTYFVGFEDVVDEKKKEEKTLDINTKDTTIYAPINGKCVELSEVNDPMFADGMMGDGVAIIPQNGRVVAPTDGVISAIFDTKHALGIKSNDGAEILIHIGIDTVNLKGKYFNAKVKAGDSIKKGDLLVEFDIDSIKKAGYEVITPIIITNRGDYSDIIGGEKVGLKVKENDKLMRLIK</sequence>
<dbReference type="GO" id="GO:0016301">
    <property type="term" value="F:kinase activity"/>
    <property type="evidence" value="ECO:0007669"/>
    <property type="project" value="UniProtKB-KW"/>
</dbReference>
<evidence type="ECO:0000256" key="2">
    <source>
        <dbReference type="ARBA" id="ARBA00022448"/>
    </source>
</evidence>
<organism evidence="16 17">
    <name type="scientific">Clostridium bornimense</name>
    <dbReference type="NCBI Taxonomy" id="1216932"/>
    <lineage>
        <taxon>Bacteria</taxon>
        <taxon>Bacillati</taxon>
        <taxon>Bacillota</taxon>
        <taxon>Clostridia</taxon>
        <taxon>Eubacteriales</taxon>
        <taxon>Clostridiaceae</taxon>
        <taxon>Clostridium</taxon>
    </lineage>
</organism>
<evidence type="ECO:0000256" key="12">
    <source>
        <dbReference type="SAM" id="Phobius"/>
    </source>
</evidence>
<feature type="domain" description="PTS EIIA type-1" evidence="13">
    <location>
        <begin position="489"/>
        <end position="593"/>
    </location>
</feature>
<dbReference type="RefSeq" id="WP_044038418.1">
    <property type="nucleotide sequence ID" value="NZ_HG917868.1"/>
</dbReference>
<dbReference type="PROSITE" id="PS00371">
    <property type="entry name" value="PTS_EIIA_TYPE_1_HIS"/>
    <property type="match status" value="1"/>
</dbReference>
<evidence type="ECO:0000259" key="13">
    <source>
        <dbReference type="PROSITE" id="PS51093"/>
    </source>
</evidence>
<feature type="transmembrane region" description="Helical" evidence="12">
    <location>
        <begin position="383"/>
        <end position="407"/>
    </location>
</feature>
<feature type="transmembrane region" description="Helical" evidence="12">
    <location>
        <begin position="427"/>
        <end position="449"/>
    </location>
</feature>
<evidence type="ECO:0000256" key="3">
    <source>
        <dbReference type="ARBA" id="ARBA00022475"/>
    </source>
</evidence>
<dbReference type="Pfam" id="PF00367">
    <property type="entry name" value="PTS_EIIB"/>
    <property type="match status" value="1"/>
</dbReference>
<feature type="transmembrane region" description="Helical" evidence="12">
    <location>
        <begin position="171"/>
        <end position="190"/>
    </location>
</feature>
<evidence type="ECO:0000256" key="8">
    <source>
        <dbReference type="ARBA" id="ARBA00022777"/>
    </source>
</evidence>
<keyword evidence="4" id="KW-0762">Sugar transport</keyword>
<dbReference type="FunFam" id="3.30.1360.60:FF:000001">
    <property type="entry name" value="PTS system glucose-specific IIBC component PtsG"/>
    <property type="match status" value="1"/>
</dbReference>
<dbReference type="InterPro" id="IPR001127">
    <property type="entry name" value="PTS_EIIA_1_perm"/>
</dbReference>
<dbReference type="InterPro" id="IPR011297">
    <property type="entry name" value="PTS_IIABC_b_glu"/>
</dbReference>
<dbReference type="SUPFAM" id="SSF55604">
    <property type="entry name" value="Glucose permease domain IIB"/>
    <property type="match status" value="1"/>
</dbReference>
<feature type="active site" description="Phosphocysteine intermediate; for EIIB activity" evidence="11">
    <location>
        <position position="26"/>
    </location>
</feature>
<keyword evidence="3" id="KW-1003">Cell membrane</keyword>
<evidence type="ECO:0000256" key="11">
    <source>
        <dbReference type="PROSITE-ProRule" id="PRU00421"/>
    </source>
</evidence>
<protein>
    <submittedName>
        <fullName evidence="16">PTS system beta-glucoside-specific EIIBCA component</fullName>
        <ecNumber evidence="16">2.7.1.69</ecNumber>
    </submittedName>
</protein>
<feature type="transmembrane region" description="Helical" evidence="12">
    <location>
        <begin position="141"/>
        <end position="159"/>
    </location>
</feature>
<evidence type="ECO:0000313" key="16">
    <source>
        <dbReference type="EMBL" id="CDM68914.1"/>
    </source>
</evidence>
<dbReference type="eggNOG" id="COG2190">
    <property type="taxonomic scope" value="Bacteria"/>
</dbReference>
<feature type="transmembrane region" description="Helical" evidence="12">
    <location>
        <begin position="248"/>
        <end position="266"/>
    </location>
</feature>
<dbReference type="NCBIfam" id="TIGR00830">
    <property type="entry name" value="PTBA"/>
    <property type="match status" value="1"/>
</dbReference>
<dbReference type="KEGG" id="clt:CM240_1756"/>
<dbReference type="Proteomes" id="UP000019426">
    <property type="component" value="Chromosome M2/40_rep1"/>
</dbReference>
<dbReference type="GO" id="GO:0008982">
    <property type="term" value="F:protein-N(PI)-phosphohistidine-sugar phosphotransferase activity"/>
    <property type="evidence" value="ECO:0007669"/>
    <property type="project" value="InterPro"/>
</dbReference>
<dbReference type="PROSITE" id="PS51098">
    <property type="entry name" value="PTS_EIIB_TYPE_1"/>
    <property type="match status" value="1"/>
</dbReference>
<proteinExistence type="predicted"/>
<keyword evidence="9 12" id="KW-1133">Transmembrane helix</keyword>
<dbReference type="eggNOG" id="COG1263">
    <property type="taxonomic scope" value="Bacteria"/>
</dbReference>
<evidence type="ECO:0000259" key="14">
    <source>
        <dbReference type="PROSITE" id="PS51098"/>
    </source>
</evidence>
<dbReference type="InterPro" id="IPR036878">
    <property type="entry name" value="Glu_permease_IIB"/>
</dbReference>
<dbReference type="InterPro" id="IPR001996">
    <property type="entry name" value="PTS_IIB_1"/>
</dbReference>
<dbReference type="PATRIC" id="fig|1216932.3.peg.1750"/>
<evidence type="ECO:0000259" key="15">
    <source>
        <dbReference type="PROSITE" id="PS51103"/>
    </source>
</evidence>
<dbReference type="HOGENOM" id="CLU_012312_2_1_9"/>
<dbReference type="NCBIfam" id="TIGR01995">
    <property type="entry name" value="PTS-II-ABC-beta"/>
    <property type="match status" value="1"/>
</dbReference>
<keyword evidence="17" id="KW-1185">Reference proteome</keyword>
<keyword evidence="6" id="KW-0598">Phosphotransferase system</keyword>
<dbReference type="InterPro" id="IPR013013">
    <property type="entry name" value="PTS_EIIC_1"/>
</dbReference>
<dbReference type="GO" id="GO:0015771">
    <property type="term" value="P:trehalose transport"/>
    <property type="evidence" value="ECO:0007669"/>
    <property type="project" value="TreeGrafter"/>
</dbReference>
<keyword evidence="7 12" id="KW-0812">Transmembrane</keyword>
<dbReference type="STRING" id="1216932.CM240_1756"/>
<dbReference type="EMBL" id="HG917868">
    <property type="protein sequence ID" value="CDM68914.1"/>
    <property type="molecule type" value="Genomic_DNA"/>
</dbReference>
<dbReference type="GO" id="GO:0090589">
    <property type="term" value="F:protein-phosphocysteine-trehalose phosphotransferase system transporter activity"/>
    <property type="evidence" value="ECO:0007669"/>
    <property type="project" value="TreeGrafter"/>
</dbReference>
<keyword evidence="5 16" id="KW-0808">Transferase</keyword>
<comment type="subcellular location">
    <subcellularLocation>
        <location evidence="1">Cell membrane</location>
        <topology evidence="1">Multi-pass membrane protein</topology>
    </subcellularLocation>
</comment>
<dbReference type="PANTHER" id="PTHR30175:SF1">
    <property type="entry name" value="PTS SYSTEM ARBUTIN-, CELLOBIOSE-, AND SALICIN-SPECIFIC EIIBC COMPONENT-RELATED"/>
    <property type="match status" value="1"/>
</dbReference>
<dbReference type="SUPFAM" id="SSF51261">
    <property type="entry name" value="Duplicated hybrid motif"/>
    <property type="match status" value="1"/>
</dbReference>
<dbReference type="Gene3D" id="2.70.70.10">
    <property type="entry name" value="Glucose Permease (Domain IIA)"/>
    <property type="match status" value="1"/>
</dbReference>
<dbReference type="InterPro" id="IPR018113">
    <property type="entry name" value="PTrfase_EIIB_Cys"/>
</dbReference>
<evidence type="ECO:0000256" key="1">
    <source>
        <dbReference type="ARBA" id="ARBA00004651"/>
    </source>
</evidence>
<evidence type="ECO:0000256" key="6">
    <source>
        <dbReference type="ARBA" id="ARBA00022683"/>
    </source>
</evidence>
<dbReference type="GO" id="GO:0005886">
    <property type="term" value="C:plasma membrane"/>
    <property type="evidence" value="ECO:0007669"/>
    <property type="project" value="UniProtKB-SubCell"/>
</dbReference>
<dbReference type="InterPro" id="IPR003352">
    <property type="entry name" value="PTS_EIIC"/>
</dbReference>
<keyword evidence="8" id="KW-0418">Kinase</keyword>
<dbReference type="PANTHER" id="PTHR30175">
    <property type="entry name" value="PHOSPHOTRANSFERASE SYSTEM TRANSPORT PROTEIN"/>
    <property type="match status" value="1"/>
</dbReference>
<dbReference type="CDD" id="cd00212">
    <property type="entry name" value="PTS_IIB_glc"/>
    <property type="match status" value="1"/>
</dbReference>
<gene>
    <name evidence="16" type="primary">bglP</name>
    <name evidence="16" type="ORF">CM240_1756</name>
</gene>
<feature type="transmembrane region" description="Helical" evidence="12">
    <location>
        <begin position="202"/>
        <end position="227"/>
    </location>
</feature>
<dbReference type="InterPro" id="IPR011055">
    <property type="entry name" value="Dup_hybrid_motif"/>
</dbReference>
<evidence type="ECO:0000256" key="4">
    <source>
        <dbReference type="ARBA" id="ARBA00022597"/>
    </source>
</evidence>
<evidence type="ECO:0000256" key="7">
    <source>
        <dbReference type="ARBA" id="ARBA00022692"/>
    </source>
</evidence>
<dbReference type="GO" id="GO:0009401">
    <property type="term" value="P:phosphoenolpyruvate-dependent sugar phosphotransferase system"/>
    <property type="evidence" value="ECO:0007669"/>
    <property type="project" value="UniProtKB-KW"/>
</dbReference>
<dbReference type="eggNOG" id="COG1264">
    <property type="taxonomic scope" value="Bacteria"/>
</dbReference>
<keyword evidence="2" id="KW-0813">Transport</keyword>
<keyword evidence="10 12" id="KW-0472">Membrane</keyword>
<feature type="domain" description="PTS EIIB type-1" evidence="14">
    <location>
        <begin position="4"/>
        <end position="86"/>
    </location>
</feature>
<reference evidence="16 17" key="1">
    <citation type="submission" date="2013-11" db="EMBL/GenBank/DDBJ databases">
        <title>Complete genome sequence of Clostridum sp. M2/40.</title>
        <authorList>
            <person name="Wibberg D."/>
            <person name="Puehler A."/>
            <person name="Schlueter A."/>
        </authorList>
    </citation>
    <scope>NUCLEOTIDE SEQUENCE [LARGE SCALE GENOMIC DNA]</scope>
    <source>
        <strain evidence="17">M2/40</strain>
    </source>
</reference>
<dbReference type="PROSITE" id="PS51103">
    <property type="entry name" value="PTS_EIIC_TYPE_1"/>
    <property type="match status" value="1"/>
</dbReference>
<dbReference type="Pfam" id="PF00358">
    <property type="entry name" value="PTS_EIIA_1"/>
    <property type="match status" value="1"/>
</dbReference>
<evidence type="ECO:0000256" key="9">
    <source>
        <dbReference type="ARBA" id="ARBA00022989"/>
    </source>
</evidence>
<dbReference type="FunFam" id="2.70.70.10:FF:000001">
    <property type="entry name" value="PTS system glucose-specific IIA component"/>
    <property type="match status" value="1"/>
</dbReference>
<name>W6RZ98_9CLOT</name>
<dbReference type="Pfam" id="PF02378">
    <property type="entry name" value="PTS_EIIC"/>
    <property type="match status" value="1"/>
</dbReference>
<feature type="transmembrane region" description="Helical" evidence="12">
    <location>
        <begin position="104"/>
        <end position="129"/>
    </location>
</feature>
<feature type="transmembrane region" description="Helical" evidence="12">
    <location>
        <begin position="286"/>
        <end position="308"/>
    </location>
</feature>
<dbReference type="PROSITE" id="PS01035">
    <property type="entry name" value="PTS_EIIB_TYPE_1_CYS"/>
    <property type="match status" value="1"/>
</dbReference>
<dbReference type="InterPro" id="IPR050558">
    <property type="entry name" value="PTS_Sugar-Specific_Components"/>
</dbReference>
<dbReference type="Gene3D" id="3.30.1360.60">
    <property type="entry name" value="Glucose permease domain IIB"/>
    <property type="match status" value="1"/>
</dbReference>
<feature type="domain" description="PTS EIIC type-1" evidence="15">
    <location>
        <begin position="102"/>
        <end position="460"/>
    </location>
</feature>
<evidence type="ECO:0000256" key="10">
    <source>
        <dbReference type="ARBA" id="ARBA00023136"/>
    </source>
</evidence>
<evidence type="ECO:0000313" key="17">
    <source>
        <dbReference type="Proteomes" id="UP000019426"/>
    </source>
</evidence>
<dbReference type="PROSITE" id="PS51093">
    <property type="entry name" value="PTS_EIIA_TYPE_1"/>
    <property type="match status" value="1"/>
</dbReference>
<dbReference type="AlphaFoldDB" id="W6RZ98"/>